<dbReference type="Proteomes" id="UP000053411">
    <property type="component" value="Unassembled WGS sequence"/>
</dbReference>
<dbReference type="RefSeq" id="XP_016628355.1">
    <property type="nucleotide sequence ID" value="XM_016780436.1"/>
</dbReference>
<proteinExistence type="predicted"/>
<dbReference type="VEuPathDB" id="FungiDB:Z520_09942"/>
<name>A0A0D2JLN0_9EURO</name>
<dbReference type="EMBL" id="KN848088">
    <property type="protein sequence ID" value="KIX94232.1"/>
    <property type="molecule type" value="Genomic_DNA"/>
</dbReference>
<dbReference type="GeneID" id="27715688"/>
<dbReference type="AlphaFoldDB" id="A0A0D2JLN0"/>
<organism evidence="1 2">
    <name type="scientific">Fonsecaea multimorphosa CBS 102226</name>
    <dbReference type="NCBI Taxonomy" id="1442371"/>
    <lineage>
        <taxon>Eukaryota</taxon>
        <taxon>Fungi</taxon>
        <taxon>Dikarya</taxon>
        <taxon>Ascomycota</taxon>
        <taxon>Pezizomycotina</taxon>
        <taxon>Eurotiomycetes</taxon>
        <taxon>Chaetothyriomycetidae</taxon>
        <taxon>Chaetothyriales</taxon>
        <taxon>Herpotrichiellaceae</taxon>
        <taxon>Fonsecaea</taxon>
    </lineage>
</organism>
<evidence type="ECO:0000313" key="1">
    <source>
        <dbReference type="EMBL" id="KIX94232.1"/>
    </source>
</evidence>
<keyword evidence="2" id="KW-1185">Reference proteome</keyword>
<sequence>MASQVAQSQLLKALSLNAPGIIAPDPDSIPTALPNPPPQQPFPDYILGYDPTADVKFVTEAIPSQPTNGQHSAHPFHMLSEANLHPLLFQMEPYPSILNGVAVPLLVNEATNQVERGNRGRQLRYFSHLPRWIAHNVSGMLMELWLRLDPRVDTSDIIARLYLPAGMKSPQANTFNMRRLRFRECIQAPLFTSSRQHPTAMEVDLISKRTREQLLLNTCMVVDLQNSRLLAPVLNNNKAIVGYVDSGLPIDYFLRGHPTPVPIPSDHQMLVLELRKRMQTLALRRGLGNGPEDYRRVPKSLHPAWWHKGAKRDAIISDVDNKTHDEWILEKLEEYPGVTRSGVQRARALMPQHLSVPQPQVQLQLPLSPPAGHLAQQSPPTPMSPIDPRFAGTGAAALLVAPVSPEHLTNAEGGTSYYVEAIHRREYAAAEAARS</sequence>
<protein>
    <submittedName>
        <fullName evidence="1">Uncharacterized protein</fullName>
    </submittedName>
</protein>
<dbReference type="OrthoDB" id="5409522at2759"/>
<evidence type="ECO:0000313" key="2">
    <source>
        <dbReference type="Proteomes" id="UP000053411"/>
    </source>
</evidence>
<reference evidence="1 2" key="1">
    <citation type="submission" date="2015-01" db="EMBL/GenBank/DDBJ databases">
        <title>The Genome Sequence of Fonsecaea multimorphosa CBS 102226.</title>
        <authorList>
            <consortium name="The Broad Institute Genomics Platform"/>
            <person name="Cuomo C."/>
            <person name="de Hoog S."/>
            <person name="Gorbushina A."/>
            <person name="Stielow B."/>
            <person name="Teixiera M."/>
            <person name="Abouelleil A."/>
            <person name="Chapman S.B."/>
            <person name="Priest M."/>
            <person name="Young S.K."/>
            <person name="Wortman J."/>
            <person name="Nusbaum C."/>
            <person name="Birren B."/>
        </authorList>
    </citation>
    <scope>NUCLEOTIDE SEQUENCE [LARGE SCALE GENOMIC DNA]</scope>
    <source>
        <strain evidence="1 2">CBS 102226</strain>
    </source>
</reference>
<gene>
    <name evidence="1" type="ORF">Z520_09942</name>
</gene>
<accession>A0A0D2JLN0</accession>